<evidence type="ECO:0000313" key="2">
    <source>
        <dbReference type="EMBL" id="KZV85753.1"/>
    </source>
</evidence>
<feature type="chain" id="PRO_5007856908" evidence="1">
    <location>
        <begin position="20"/>
        <end position="58"/>
    </location>
</feature>
<dbReference type="InParanoid" id="A0A165DZL4"/>
<evidence type="ECO:0000256" key="1">
    <source>
        <dbReference type="SAM" id="SignalP"/>
    </source>
</evidence>
<sequence length="58" mass="5855">MQLFANTIALLALLAVVFAAPTQAPGKGESSDMCAKLGVGPAEEKRDLGSHNALVGCA</sequence>
<organism evidence="2 3">
    <name type="scientific">Exidia glandulosa HHB12029</name>
    <dbReference type="NCBI Taxonomy" id="1314781"/>
    <lineage>
        <taxon>Eukaryota</taxon>
        <taxon>Fungi</taxon>
        <taxon>Dikarya</taxon>
        <taxon>Basidiomycota</taxon>
        <taxon>Agaricomycotina</taxon>
        <taxon>Agaricomycetes</taxon>
        <taxon>Auriculariales</taxon>
        <taxon>Exidiaceae</taxon>
        <taxon>Exidia</taxon>
    </lineage>
</organism>
<protein>
    <submittedName>
        <fullName evidence="2">Uncharacterized protein</fullName>
    </submittedName>
</protein>
<dbReference type="AlphaFoldDB" id="A0A165DZL4"/>
<name>A0A165DZL4_EXIGL</name>
<accession>A0A165DZL4</accession>
<proteinExistence type="predicted"/>
<dbReference type="EMBL" id="KV426178">
    <property type="protein sequence ID" value="KZV85753.1"/>
    <property type="molecule type" value="Genomic_DNA"/>
</dbReference>
<dbReference type="Proteomes" id="UP000077266">
    <property type="component" value="Unassembled WGS sequence"/>
</dbReference>
<keyword evidence="1" id="KW-0732">Signal</keyword>
<keyword evidence="3" id="KW-1185">Reference proteome</keyword>
<evidence type="ECO:0000313" key="3">
    <source>
        <dbReference type="Proteomes" id="UP000077266"/>
    </source>
</evidence>
<gene>
    <name evidence="2" type="ORF">EXIGLDRAFT_841265</name>
</gene>
<feature type="signal peptide" evidence="1">
    <location>
        <begin position="1"/>
        <end position="19"/>
    </location>
</feature>
<reference evidence="2 3" key="1">
    <citation type="journal article" date="2016" name="Mol. Biol. Evol.">
        <title>Comparative Genomics of Early-Diverging Mushroom-Forming Fungi Provides Insights into the Origins of Lignocellulose Decay Capabilities.</title>
        <authorList>
            <person name="Nagy L.G."/>
            <person name="Riley R."/>
            <person name="Tritt A."/>
            <person name="Adam C."/>
            <person name="Daum C."/>
            <person name="Floudas D."/>
            <person name="Sun H."/>
            <person name="Yadav J.S."/>
            <person name="Pangilinan J."/>
            <person name="Larsson K.H."/>
            <person name="Matsuura K."/>
            <person name="Barry K."/>
            <person name="Labutti K."/>
            <person name="Kuo R."/>
            <person name="Ohm R.A."/>
            <person name="Bhattacharya S.S."/>
            <person name="Shirouzu T."/>
            <person name="Yoshinaga Y."/>
            <person name="Martin F.M."/>
            <person name="Grigoriev I.V."/>
            <person name="Hibbett D.S."/>
        </authorList>
    </citation>
    <scope>NUCLEOTIDE SEQUENCE [LARGE SCALE GENOMIC DNA]</scope>
    <source>
        <strain evidence="2 3">HHB12029</strain>
    </source>
</reference>